<dbReference type="PANTHER" id="PTHR31642:SF310">
    <property type="entry name" value="FATTY ALCOHOL:CAFFEOYL-COA ACYLTRANSFERASE"/>
    <property type="match status" value="1"/>
</dbReference>
<gene>
    <name evidence="2" type="ORF">DL89DRAFT_269322</name>
</gene>
<dbReference type="PANTHER" id="PTHR31642">
    <property type="entry name" value="TRICHOTHECENE 3-O-ACETYLTRANSFERASE"/>
    <property type="match status" value="1"/>
</dbReference>
<proteinExistence type="predicted"/>
<dbReference type="Proteomes" id="UP000193922">
    <property type="component" value="Unassembled WGS sequence"/>
</dbReference>
<evidence type="ECO:0000256" key="1">
    <source>
        <dbReference type="ARBA" id="ARBA00022679"/>
    </source>
</evidence>
<dbReference type="GeneID" id="63804901"/>
<dbReference type="RefSeq" id="XP_040741411.1">
    <property type="nucleotide sequence ID" value="XM_040888253.1"/>
</dbReference>
<accession>A0A1Y1W302</accession>
<evidence type="ECO:0000313" key="3">
    <source>
        <dbReference type="Proteomes" id="UP000193922"/>
    </source>
</evidence>
<dbReference type="InterPro" id="IPR050317">
    <property type="entry name" value="Plant_Fungal_Acyltransferase"/>
</dbReference>
<dbReference type="Gene3D" id="3.30.559.10">
    <property type="entry name" value="Chloramphenicol acetyltransferase-like domain"/>
    <property type="match status" value="2"/>
</dbReference>
<evidence type="ECO:0000313" key="2">
    <source>
        <dbReference type="EMBL" id="ORX67524.1"/>
    </source>
</evidence>
<keyword evidence="1" id="KW-0808">Transferase</keyword>
<reference evidence="2 3" key="1">
    <citation type="submission" date="2016-07" db="EMBL/GenBank/DDBJ databases">
        <title>Pervasive Adenine N6-methylation of Active Genes in Fungi.</title>
        <authorList>
            <consortium name="DOE Joint Genome Institute"/>
            <person name="Mondo S.J."/>
            <person name="Dannebaum R.O."/>
            <person name="Kuo R.C."/>
            <person name="Labutti K."/>
            <person name="Haridas S."/>
            <person name="Kuo A."/>
            <person name="Salamov A."/>
            <person name="Ahrendt S.R."/>
            <person name="Lipzen A."/>
            <person name="Sullivan W."/>
            <person name="Andreopoulos W.B."/>
            <person name="Clum A."/>
            <person name="Lindquist E."/>
            <person name="Daum C."/>
            <person name="Ramamoorthy G.K."/>
            <person name="Gryganskyi A."/>
            <person name="Culley D."/>
            <person name="Magnuson J.K."/>
            <person name="James T.Y."/>
            <person name="O'Malley M.A."/>
            <person name="Stajich J.E."/>
            <person name="Spatafora J.W."/>
            <person name="Visel A."/>
            <person name="Grigoriev I.V."/>
        </authorList>
    </citation>
    <scope>NUCLEOTIDE SEQUENCE [LARGE SCALE GENOMIC DNA]</scope>
    <source>
        <strain evidence="2 3">ATCC 12442</strain>
    </source>
</reference>
<name>A0A1Y1W302_9FUNG</name>
<organism evidence="2 3">
    <name type="scientific">Linderina pennispora</name>
    <dbReference type="NCBI Taxonomy" id="61395"/>
    <lineage>
        <taxon>Eukaryota</taxon>
        <taxon>Fungi</taxon>
        <taxon>Fungi incertae sedis</taxon>
        <taxon>Zoopagomycota</taxon>
        <taxon>Kickxellomycotina</taxon>
        <taxon>Kickxellomycetes</taxon>
        <taxon>Kickxellales</taxon>
        <taxon>Kickxellaceae</taxon>
        <taxon>Linderina</taxon>
    </lineage>
</organism>
<dbReference type="GO" id="GO:0044550">
    <property type="term" value="P:secondary metabolite biosynthetic process"/>
    <property type="evidence" value="ECO:0007669"/>
    <property type="project" value="TreeGrafter"/>
</dbReference>
<dbReference type="AlphaFoldDB" id="A0A1Y1W302"/>
<protein>
    <submittedName>
        <fullName evidence="2">Uncharacterized protein</fullName>
    </submittedName>
</protein>
<dbReference type="EMBL" id="MCFD01000012">
    <property type="protein sequence ID" value="ORX67524.1"/>
    <property type="molecule type" value="Genomic_DNA"/>
</dbReference>
<sequence>MLQFLDSIESEVYALTKFESFLSFNNLRTVFFYANNETTSELHAAQGARRSLLSDSAAWTSQTLNLPGYCESQSDIHYCDIESANFSPSTWPSDLVPVCDFAHPDKATGMIKLANTHVRANLYLLNVNHGVTDGYGYFEFFNCWADQTRAMVAGVPAETTRFCFDRSAIRQYLPNERLPLEDTLFRAYTRKLLIADKLVGLPPNTRGKLLSYIERKTPNRGHLFRISRDKLDDLRSQVLACMPPGSRVSSNDLLTAIGSKRRAKAKNPGWLSRLTKAKARIEGEHCVSVACDLRGRLGMTDMNYFGNPALDPITPQTLADTVGQIRDTLSNVTPPYIGSFIDLLESDDFSTGALIATMMKYKLVTITTNMSQARMYNADFGSGVQAFSTSHPTYPAANFLILPSPPPSKDFLVNFTTSASEMKSILKNEFWSDFASLVY</sequence>
<keyword evidence="3" id="KW-1185">Reference proteome</keyword>
<comment type="caution">
    <text evidence="2">The sequence shown here is derived from an EMBL/GenBank/DDBJ whole genome shotgun (WGS) entry which is preliminary data.</text>
</comment>
<dbReference type="OrthoDB" id="1862401at2759"/>
<dbReference type="GO" id="GO:0016747">
    <property type="term" value="F:acyltransferase activity, transferring groups other than amino-acyl groups"/>
    <property type="evidence" value="ECO:0007669"/>
    <property type="project" value="TreeGrafter"/>
</dbReference>
<dbReference type="InterPro" id="IPR023213">
    <property type="entry name" value="CAT-like_dom_sf"/>
</dbReference>